<dbReference type="Pfam" id="PF07791">
    <property type="entry name" value="Imm11"/>
    <property type="match status" value="1"/>
</dbReference>
<evidence type="ECO:0000313" key="3">
    <source>
        <dbReference type="Proteomes" id="UP000283878"/>
    </source>
</evidence>
<feature type="domain" description="Immunity MXAN-0049 protein" evidence="1">
    <location>
        <begin position="109"/>
        <end position="189"/>
    </location>
</feature>
<dbReference type="Proteomes" id="UP000283878">
    <property type="component" value="Unassembled WGS sequence"/>
</dbReference>
<comment type="caution">
    <text evidence="2">The sequence shown here is derived from an EMBL/GenBank/DDBJ whole genome shotgun (WGS) entry which is preliminary data.</text>
</comment>
<organism evidence="2 3">
    <name type="scientific">Vibrio diabolicus</name>
    <dbReference type="NCBI Taxonomy" id="50719"/>
    <lineage>
        <taxon>Bacteria</taxon>
        <taxon>Pseudomonadati</taxon>
        <taxon>Pseudomonadota</taxon>
        <taxon>Gammaproteobacteria</taxon>
        <taxon>Vibrionales</taxon>
        <taxon>Vibrionaceae</taxon>
        <taxon>Vibrio</taxon>
        <taxon>Vibrio diabolicus subgroup</taxon>
    </lineage>
</organism>
<gene>
    <name evidence="2" type="ORF">CYQ91_05575</name>
</gene>
<proteinExistence type="predicted"/>
<dbReference type="EMBL" id="PKPZ01000003">
    <property type="protein sequence ID" value="RPB41798.1"/>
    <property type="molecule type" value="Genomic_DNA"/>
</dbReference>
<evidence type="ECO:0000259" key="1">
    <source>
        <dbReference type="Pfam" id="PF07791"/>
    </source>
</evidence>
<dbReference type="KEGG" id="vdb:AL552_06155"/>
<dbReference type="RefSeq" id="WP_074190569.1">
    <property type="nucleotide sequence ID" value="NZ_CAJDZM010000002.1"/>
</dbReference>
<dbReference type="AlphaFoldDB" id="A0AAX1XSE0"/>
<dbReference type="InterPro" id="IPR012433">
    <property type="entry name" value="Imm11"/>
</dbReference>
<evidence type="ECO:0000313" key="2">
    <source>
        <dbReference type="EMBL" id="RPB41798.1"/>
    </source>
</evidence>
<protein>
    <recommendedName>
        <fullName evidence="1">Immunity MXAN-0049 protein domain-containing protein</fullName>
    </recommendedName>
</protein>
<name>A0AAX1XSE0_9VIBR</name>
<sequence length="191" mass="21192">MTAFNKVFIVTPNAHDFAILQESALEMSLQVTTNEPIQLYGESVKDSWRSIDIEWLDVEGENTLPRPDVAAWGAVTFAVPAAIADKLGALSENVEFLPLSLKGQPWRALNIITQIDAIDSSATKYNLRNGKPSRTRPFKKLVLNREAINEAGLFRVKGAGLRTFCTDKKGGLYDRVKELNLTGLDFKEVLV</sequence>
<accession>A0AAX1XSE0</accession>
<reference evidence="2 3" key="1">
    <citation type="journal article" date="2018" name="AMB Express">
        <title>Occurrence and significance of pathogenicity and fitness islands in environmental vibrios.</title>
        <authorList>
            <person name="Klein S."/>
            <person name="Pipes S."/>
            <person name="Lovell C.R."/>
        </authorList>
    </citation>
    <scope>NUCLEOTIDE SEQUENCE [LARGE SCALE GENOMIC DNA]</scope>
    <source>
        <strain evidence="2 3">JBS-8-11-1</strain>
    </source>
</reference>